<evidence type="ECO:0000313" key="6">
    <source>
        <dbReference type="Proteomes" id="UP000245119"/>
    </source>
</evidence>
<dbReference type="InterPro" id="IPR015943">
    <property type="entry name" value="WD40/YVTN_repeat-like_dom_sf"/>
</dbReference>
<dbReference type="Pfam" id="PF00400">
    <property type="entry name" value="WD40"/>
    <property type="match status" value="2"/>
</dbReference>
<dbReference type="SUPFAM" id="SSF50978">
    <property type="entry name" value="WD40 repeat-like"/>
    <property type="match status" value="1"/>
</dbReference>
<name>A0A2T7PAM8_POMCA</name>
<dbReference type="Gene3D" id="2.130.10.10">
    <property type="entry name" value="YVTN repeat-like/Quinoprotein amine dehydrogenase"/>
    <property type="match status" value="2"/>
</dbReference>
<evidence type="ECO:0000256" key="1">
    <source>
        <dbReference type="ARBA" id="ARBA00004496"/>
    </source>
</evidence>
<accession>A0A2T7PAM8</accession>
<evidence type="ECO:0000256" key="3">
    <source>
        <dbReference type="ARBA" id="ARBA00022574"/>
    </source>
</evidence>
<dbReference type="InterPro" id="IPR001680">
    <property type="entry name" value="WD40_rpt"/>
</dbReference>
<dbReference type="SMART" id="SM00320">
    <property type="entry name" value="WD40"/>
    <property type="match status" value="6"/>
</dbReference>
<comment type="subcellular location">
    <subcellularLocation>
        <location evidence="1">Cytoplasm</location>
    </subcellularLocation>
</comment>
<reference evidence="5 6" key="1">
    <citation type="submission" date="2018-04" db="EMBL/GenBank/DDBJ databases">
        <title>The genome of golden apple snail Pomacea canaliculata provides insight into stress tolerance and invasive adaptation.</title>
        <authorList>
            <person name="Liu C."/>
            <person name="Liu B."/>
            <person name="Ren Y."/>
            <person name="Zhang Y."/>
            <person name="Wang H."/>
            <person name="Li S."/>
            <person name="Jiang F."/>
            <person name="Yin L."/>
            <person name="Zhang G."/>
            <person name="Qian W."/>
            <person name="Fan W."/>
        </authorList>
    </citation>
    <scope>NUCLEOTIDE SEQUENCE [LARGE SCALE GENOMIC DNA]</scope>
    <source>
        <strain evidence="5">SZHN2017</strain>
        <tissue evidence="5">Muscle</tissue>
    </source>
</reference>
<evidence type="ECO:0000313" key="5">
    <source>
        <dbReference type="EMBL" id="PVD30466.1"/>
    </source>
</evidence>
<dbReference type="Proteomes" id="UP000245119">
    <property type="component" value="Linkage Group LG5"/>
</dbReference>
<dbReference type="PANTHER" id="PTHR12442">
    <property type="entry name" value="DYNEIN INTERMEDIATE CHAIN"/>
    <property type="match status" value="1"/>
</dbReference>
<dbReference type="InterPro" id="IPR050687">
    <property type="entry name" value="Dynein_IC"/>
</dbReference>
<evidence type="ECO:0008006" key="7">
    <source>
        <dbReference type="Google" id="ProtNLM"/>
    </source>
</evidence>
<dbReference type="InterPro" id="IPR036322">
    <property type="entry name" value="WD40_repeat_dom_sf"/>
</dbReference>
<keyword evidence="4" id="KW-0677">Repeat</keyword>
<dbReference type="GO" id="GO:0045503">
    <property type="term" value="F:dynein light chain binding"/>
    <property type="evidence" value="ECO:0007669"/>
    <property type="project" value="TreeGrafter"/>
</dbReference>
<dbReference type="GO" id="GO:0042073">
    <property type="term" value="P:intraciliary transport"/>
    <property type="evidence" value="ECO:0007669"/>
    <property type="project" value="TreeGrafter"/>
</dbReference>
<dbReference type="GO" id="GO:0005868">
    <property type="term" value="C:cytoplasmic dynein complex"/>
    <property type="evidence" value="ECO:0007669"/>
    <property type="project" value="TreeGrafter"/>
</dbReference>
<gene>
    <name evidence="5" type="ORF">C0Q70_09732</name>
</gene>
<dbReference type="EMBL" id="PZQS01000005">
    <property type="protein sequence ID" value="PVD30466.1"/>
    <property type="molecule type" value="Genomic_DNA"/>
</dbReference>
<sequence length="494" mass="54559">MFTDERLEPVEFKSCWKKEIYVSDAGAQTQDLQVKDAVCQSFYANEVGTQTERDSQIKLTLAKVDDESLAAFLRSVEPLFTKCIKSNNKSRAFEGLEKHPENEAASVTCTHTLSYSELNGELVVLAGNDKFLDLSTFGRFDHEDWCTHKAAVGTWNLDRHGVKEDRPDSVIDSSCCVMCLQFHPENPAWLAGGSFNGEVLLWDLSQEDDLLLATSGIGDDAHREPVVRVLWITDTTKKTQLNIISIGGDGKILIWKVDQKKRKLRLIDGFVVMAQSLPPSMKVRGVRGDKEISLTSIVFSHEDSDTFLVGSESGCIFKCNIHAKGNPAGSHVASSVPLRSPVTFTYHPHHGPVQSVDCSHYNRHAFLTSSMDQCLRVYNMLQAHPVLIIEPGEGYLFSCAWSPASPTLLATTTESGYLLLYDLGSGKLVPIHRIEASPSKQPVFTLQFNSKQSQLLATGDGVGFIRVFTLSKDLLSSTSQKVEQLANLITMGAE</sequence>
<dbReference type="GO" id="GO:0097014">
    <property type="term" value="C:ciliary plasm"/>
    <property type="evidence" value="ECO:0007669"/>
    <property type="project" value="TreeGrafter"/>
</dbReference>
<dbReference type="AlphaFoldDB" id="A0A2T7PAM8"/>
<proteinExistence type="predicted"/>
<dbReference type="PANTHER" id="PTHR12442:SF26">
    <property type="entry name" value="CYTOPLASMIC DYNEIN 2 INTERMEDIATE CHAIN 2"/>
    <property type="match status" value="1"/>
</dbReference>
<dbReference type="GO" id="GO:0045504">
    <property type="term" value="F:dynein heavy chain binding"/>
    <property type="evidence" value="ECO:0007669"/>
    <property type="project" value="TreeGrafter"/>
</dbReference>
<keyword evidence="2" id="KW-0963">Cytoplasm</keyword>
<protein>
    <recommendedName>
        <fullName evidence="7">Anaphase-promoting complex subunit 4 WD40 domain-containing protein</fullName>
    </recommendedName>
</protein>
<comment type="caution">
    <text evidence="5">The sequence shown here is derived from an EMBL/GenBank/DDBJ whole genome shotgun (WGS) entry which is preliminary data.</text>
</comment>
<keyword evidence="6" id="KW-1185">Reference proteome</keyword>
<keyword evidence="3" id="KW-0853">WD repeat</keyword>
<evidence type="ECO:0000256" key="4">
    <source>
        <dbReference type="ARBA" id="ARBA00022737"/>
    </source>
</evidence>
<dbReference type="OrthoDB" id="445052at2759"/>
<evidence type="ECO:0000256" key="2">
    <source>
        <dbReference type="ARBA" id="ARBA00022490"/>
    </source>
</evidence>
<organism evidence="5 6">
    <name type="scientific">Pomacea canaliculata</name>
    <name type="common">Golden apple snail</name>
    <dbReference type="NCBI Taxonomy" id="400727"/>
    <lineage>
        <taxon>Eukaryota</taxon>
        <taxon>Metazoa</taxon>
        <taxon>Spiralia</taxon>
        <taxon>Lophotrochozoa</taxon>
        <taxon>Mollusca</taxon>
        <taxon>Gastropoda</taxon>
        <taxon>Caenogastropoda</taxon>
        <taxon>Architaenioglossa</taxon>
        <taxon>Ampullarioidea</taxon>
        <taxon>Ampullariidae</taxon>
        <taxon>Pomacea</taxon>
    </lineage>
</organism>
<dbReference type="STRING" id="400727.A0A2T7PAM8"/>